<dbReference type="OrthoDB" id="408683at2759"/>
<feature type="domain" description="tRNA-splicing endonuclease subunit Sen54 N-terminal" evidence="4">
    <location>
        <begin position="137"/>
        <end position="217"/>
    </location>
</feature>
<dbReference type="KEGG" id="uma:UMAG_04713"/>
<dbReference type="AlphaFoldDB" id="A0A0D1BXJ9"/>
<protein>
    <recommendedName>
        <fullName evidence="4">tRNA-splicing endonuclease subunit Sen54 N-terminal domain-containing protein</fullName>
    </recommendedName>
</protein>
<comment type="similarity">
    <text evidence="1">Belongs to the SEN54 family.</text>
</comment>
<dbReference type="GO" id="GO:0000379">
    <property type="term" value="P:tRNA-type intron splice site recognition and cleavage"/>
    <property type="evidence" value="ECO:0000318"/>
    <property type="project" value="GO_Central"/>
</dbReference>
<dbReference type="STRING" id="237631.A0A0D1BXJ9"/>
<dbReference type="InterPro" id="IPR024336">
    <property type="entry name" value="tRNA_splic_suSen54_N"/>
</dbReference>
<feature type="region of interest" description="Disordered" evidence="3">
    <location>
        <begin position="684"/>
        <end position="713"/>
    </location>
</feature>
<evidence type="ECO:0000313" key="6">
    <source>
        <dbReference type="Proteomes" id="UP000000561"/>
    </source>
</evidence>
<feature type="region of interest" description="Disordered" evidence="3">
    <location>
        <begin position="1"/>
        <end position="82"/>
    </location>
</feature>
<dbReference type="InterPro" id="IPR024337">
    <property type="entry name" value="tRNA_splic_suSen54"/>
</dbReference>
<dbReference type="Pfam" id="PF12928">
    <property type="entry name" value="tRNA_int_end_N2"/>
    <property type="match status" value="1"/>
</dbReference>
<name>A0A0D1BXJ9_MYCMD</name>
<evidence type="ECO:0000256" key="1">
    <source>
        <dbReference type="ARBA" id="ARBA00005736"/>
    </source>
</evidence>
<dbReference type="InParanoid" id="A0A0D1BXJ9"/>
<dbReference type="PANTHER" id="PTHR21027:SF1">
    <property type="entry name" value="TRNA-SPLICING ENDONUCLEASE SUBUNIT SEN54"/>
    <property type="match status" value="1"/>
</dbReference>
<feature type="compositionally biased region" description="Basic and acidic residues" evidence="3">
    <location>
        <begin position="611"/>
        <end position="629"/>
    </location>
</feature>
<reference evidence="5 6" key="1">
    <citation type="journal article" date="2006" name="Nature">
        <title>Insights from the genome of the biotrophic fungal plant pathogen Ustilago maydis.</title>
        <authorList>
            <person name="Kamper J."/>
            <person name="Kahmann R."/>
            <person name="Bolker M."/>
            <person name="Ma L.J."/>
            <person name="Brefort T."/>
            <person name="Saville B.J."/>
            <person name="Banuett F."/>
            <person name="Kronstad J.W."/>
            <person name="Gold S.E."/>
            <person name="Muller O."/>
            <person name="Perlin M.H."/>
            <person name="Wosten H.A."/>
            <person name="de Vries R."/>
            <person name="Ruiz-Herrera J."/>
            <person name="Reynaga-Pena C.G."/>
            <person name="Snetselaar K."/>
            <person name="McCann M."/>
            <person name="Perez-Martin J."/>
            <person name="Feldbrugge M."/>
            <person name="Basse C.W."/>
            <person name="Steinberg G."/>
            <person name="Ibeas J.I."/>
            <person name="Holloman W."/>
            <person name="Guzman P."/>
            <person name="Farman M."/>
            <person name="Stajich J.E."/>
            <person name="Sentandreu R."/>
            <person name="Gonzalez-Prieto J.M."/>
            <person name="Kennell J.C."/>
            <person name="Molina L."/>
            <person name="Schirawski J."/>
            <person name="Mendoza-Mendoza A."/>
            <person name="Greilinger D."/>
            <person name="Munch K."/>
            <person name="Rossel N."/>
            <person name="Scherer M."/>
            <person name="Vranes M."/>
            <person name="Ladendorf O."/>
            <person name="Vincon V."/>
            <person name="Fuchs U."/>
            <person name="Sandrock B."/>
            <person name="Meng S."/>
            <person name="Ho E.C."/>
            <person name="Cahill M.J."/>
            <person name="Boyce K.J."/>
            <person name="Klose J."/>
            <person name="Klosterman S.J."/>
            <person name="Deelstra H.J."/>
            <person name="Ortiz-Castellanos L."/>
            <person name="Li W."/>
            <person name="Sanchez-Alonso P."/>
            <person name="Schreier P.H."/>
            <person name="Hauser-Hahn I."/>
            <person name="Vaupel M."/>
            <person name="Koopmann E."/>
            <person name="Friedrich G."/>
            <person name="Voss H."/>
            <person name="Schluter T."/>
            <person name="Margolis J."/>
            <person name="Platt D."/>
            <person name="Swimmer C."/>
            <person name="Gnirke A."/>
            <person name="Chen F."/>
            <person name="Vysotskaia V."/>
            <person name="Mannhaupt G."/>
            <person name="Guldener U."/>
            <person name="Munsterkotter M."/>
            <person name="Haase D."/>
            <person name="Oesterheld M."/>
            <person name="Mewes H.W."/>
            <person name="Mauceli E.W."/>
            <person name="DeCaprio D."/>
            <person name="Wade C.M."/>
            <person name="Butler J."/>
            <person name="Young S."/>
            <person name="Jaffe D.B."/>
            <person name="Calvo S."/>
            <person name="Nusbaum C."/>
            <person name="Galagan J."/>
            <person name="Birren B.W."/>
        </authorList>
    </citation>
    <scope>NUCLEOTIDE SEQUENCE [LARGE SCALE GENOMIC DNA]</scope>
    <source>
        <strain evidence="6">DSM 14603 / FGSC 9021 / UM521</strain>
    </source>
</reference>
<keyword evidence="2" id="KW-0819">tRNA processing</keyword>
<dbReference type="RefSeq" id="XP_011391601.1">
    <property type="nucleotide sequence ID" value="XM_011393299.1"/>
</dbReference>
<dbReference type="VEuPathDB" id="FungiDB:UMAG_04713"/>
<dbReference type="Proteomes" id="UP000000561">
    <property type="component" value="Chromosome 17"/>
</dbReference>
<dbReference type="EMBL" id="CM003156">
    <property type="protein sequence ID" value="KIS66652.1"/>
    <property type="molecule type" value="Genomic_DNA"/>
</dbReference>
<accession>A0A0D1BXJ9</accession>
<gene>
    <name evidence="5" type="ORF">UMAG_04713</name>
</gene>
<dbReference type="OMA" id="WRPATLY"/>
<dbReference type="GO" id="GO:0000214">
    <property type="term" value="C:tRNA-intron endonuclease complex"/>
    <property type="evidence" value="ECO:0000318"/>
    <property type="project" value="GO_Central"/>
</dbReference>
<feature type="region of interest" description="Disordered" evidence="3">
    <location>
        <begin position="550"/>
        <end position="573"/>
    </location>
</feature>
<dbReference type="PANTHER" id="PTHR21027">
    <property type="entry name" value="TRNA-SPLICING ENDONUCLEASE SUBUNIT SEN54"/>
    <property type="match status" value="1"/>
</dbReference>
<feature type="region of interest" description="Disordered" evidence="3">
    <location>
        <begin position="307"/>
        <end position="329"/>
    </location>
</feature>
<feature type="compositionally biased region" description="Polar residues" evidence="3">
    <location>
        <begin position="50"/>
        <end position="67"/>
    </location>
</feature>
<feature type="compositionally biased region" description="Basic residues" evidence="3">
    <location>
        <begin position="684"/>
        <end position="694"/>
    </location>
</feature>
<keyword evidence="6" id="KW-1185">Reference proteome</keyword>
<dbReference type="GeneID" id="23564805"/>
<proteinExistence type="inferred from homology"/>
<feature type="compositionally biased region" description="Low complexity" evidence="3">
    <location>
        <begin position="1"/>
        <end position="39"/>
    </location>
</feature>
<dbReference type="eggNOG" id="KOG4772">
    <property type="taxonomic scope" value="Eukaryota"/>
</dbReference>
<sequence>MVIAPTTPRRRTTASSSFSPLSPTLSPTSASRTPATPSFDVQQDMEDPTATPSAYIRSNTASSSKPSPVSEPHVADDSDAEDEAPDYLRLLSTLHPKSKSASNASGIVIPKRGEKDFEPTGFGGQSKLLERSREAMFTAVSGERRVAYRSLVRATWDARTRRARLLDIQGKIFETVGVIQREQVVDKATGKLVTKAWNELLPEEALFLTERGSLQIYHPAEAQPQPQPQPNEEEPALVPMSVQQAFAALMQPLSEPDSTIQQDEPLTREAYLIYAHLKRLGYVVQRASIVDAIRAAPISASALAKKNTTNQTQAAQQSSAKANQPVKPKSIIADPQRPIKLTTIFDILLYAPRRIMQLAADGVSALVDWWQWIWRNTMVRMGTWIAALAWRARGTSGRANATATATAPGLGLGLGLGLHNQHQDGRRFLGEKGACIEWNTYDAVFSSLQIVPSGHDFWLPCDSTGDVQTETCSATSTIRLVPGSHSRSSRNELKPFYYAWRPATLYRKSHPPPAEFRIVILNARTTPVPSVWAFETMFAHIPVPGSDQELVGGACSSTTSATEQGGQGVERTMSEHEIRERLEYEKQLKASNQAKNRAAYGKFSQGKQKFLREKAAARQQAAERRKELLKSSSANEWAKRMRHTSVYTMLVRIALLDFTPVKAVARLFRHSPGCWSPPARANRMHAGAKWKSRNTPREGGNGRGSTGNPFPPLKAGRRSVVVAVVDGSVTTLLRFGEAEFAHWSLYGLPHESQTQSHHTP</sequence>
<feature type="compositionally biased region" description="Polar residues" evidence="3">
    <location>
        <begin position="555"/>
        <end position="564"/>
    </location>
</feature>
<evidence type="ECO:0000256" key="3">
    <source>
        <dbReference type="SAM" id="MobiDB-lite"/>
    </source>
</evidence>
<feature type="region of interest" description="Disordered" evidence="3">
    <location>
        <begin position="611"/>
        <end position="633"/>
    </location>
</feature>
<evidence type="ECO:0000256" key="2">
    <source>
        <dbReference type="ARBA" id="ARBA00022694"/>
    </source>
</evidence>
<evidence type="ECO:0000313" key="5">
    <source>
        <dbReference type="EMBL" id="KIS66652.1"/>
    </source>
</evidence>
<feature type="compositionally biased region" description="Low complexity" evidence="3">
    <location>
        <begin position="307"/>
        <end position="324"/>
    </location>
</feature>
<organism evidence="5 6">
    <name type="scientific">Mycosarcoma maydis</name>
    <name type="common">Corn smut fungus</name>
    <name type="synonym">Ustilago maydis</name>
    <dbReference type="NCBI Taxonomy" id="5270"/>
    <lineage>
        <taxon>Eukaryota</taxon>
        <taxon>Fungi</taxon>
        <taxon>Dikarya</taxon>
        <taxon>Basidiomycota</taxon>
        <taxon>Ustilaginomycotina</taxon>
        <taxon>Ustilaginomycetes</taxon>
        <taxon>Ustilaginales</taxon>
        <taxon>Ustilaginaceae</taxon>
        <taxon>Mycosarcoma</taxon>
    </lineage>
</organism>
<evidence type="ECO:0000259" key="4">
    <source>
        <dbReference type="Pfam" id="PF12928"/>
    </source>
</evidence>